<comment type="subcellular location">
    <subcellularLocation>
        <location evidence="1">Nucleus</location>
    </subcellularLocation>
</comment>
<dbReference type="InParanoid" id="A3LQU2"/>
<sequence>MPPKPSINAKKAKLYNSRTIRTELSDPSFTDKEKLSIPDFLKTREFEIRSFEQSQLNTKYASSSRVFQSLPRTLRRRTASHNVKRIPKRLRSRAIREMQNSVNGQPEKRKHQRGRQLYRLQVMKKLLKLGSRLKLMRGVPNEQVLKDQTIRNRIKELNTQIKSLEKDRSSPEINNDLGSYDNTGVDEFAPRPKGNLKYHKRQKNFVWLPTHVWHAKRFHMTKQYGYQIPLAPTQKCFKAMNRHNKHDAVIFDTSFHDKLIIEIADNADFIQFLLEITKYKKKLPTEIVDGTKSYSDWIFLENEKVAKVLIYANISLKKILVSVLPSLFMDIYFKIKAKLANYKSNTTINDCRYSLGSIDICGPQALPAISKILHLYKLENSDIQRTWRTLAHNTDSGLVPIGTTLSFSVKDPRFWKRPSRLPPSASDISLNELVIALNNETSSNIDSDSIANLLSSRSRNESYDGQMSIKSISKEFNKFYELINRSRIPLLITKLAEGSWSLILPWYWVLPIWISATKVRQIKVGGLKQRHQFNFENEIPTFPYDFPFLRDGWLHNNAVGTLTEAKFAKLKQSHVDISRPDFQNSSIISPFKCDWTAIRNIIFLKKLSGKTDLELAQLDPGFATHVGNFSTRELKSLHDIEQSSKSISKIYTEEKAPEISIVIYCKNNEFHKQFVDGAYEIKSLVDVKMKQLPVIQIAIRLQNKGSISDGARIFLSDSFNTNPEGFVTSGAYNLNEGQPTAIGLIRADVKKLSNPTIYIRNIGKTTFYPAKFVEIK</sequence>
<dbReference type="GO" id="GO:0004526">
    <property type="term" value="F:ribonuclease P activity"/>
    <property type="evidence" value="ECO:0007669"/>
    <property type="project" value="UniProtKB-EC"/>
</dbReference>
<keyword evidence="6" id="KW-0378">Hydrolase</keyword>
<feature type="domain" description="POPLD" evidence="5">
    <location>
        <begin position="499"/>
        <end position="595"/>
    </location>
</feature>
<name>A3LQU2_PICST</name>
<evidence type="ECO:0000313" key="6">
    <source>
        <dbReference type="EMBL" id="ABN65269.2"/>
    </source>
</evidence>
<dbReference type="AlphaFoldDB" id="A3LQU2"/>
<dbReference type="GO" id="GO:0001682">
    <property type="term" value="P:tRNA 5'-leader removal"/>
    <property type="evidence" value="ECO:0007669"/>
    <property type="project" value="InterPro"/>
</dbReference>
<evidence type="ECO:0000256" key="2">
    <source>
        <dbReference type="ARBA" id="ARBA00022694"/>
    </source>
</evidence>
<organism evidence="6 7">
    <name type="scientific">Scheffersomyces stipitis (strain ATCC 58785 / CBS 6054 / NBRC 10063 / NRRL Y-11545)</name>
    <name type="common">Yeast</name>
    <name type="synonym">Pichia stipitis</name>
    <dbReference type="NCBI Taxonomy" id="322104"/>
    <lineage>
        <taxon>Eukaryota</taxon>
        <taxon>Fungi</taxon>
        <taxon>Dikarya</taxon>
        <taxon>Ascomycota</taxon>
        <taxon>Saccharomycotina</taxon>
        <taxon>Pichiomycetes</taxon>
        <taxon>Debaryomycetaceae</taxon>
        <taxon>Scheffersomyces</taxon>
    </lineage>
</organism>
<keyword evidence="7" id="KW-1185">Reference proteome</keyword>
<dbReference type="eggNOG" id="KOG3322">
    <property type="taxonomic scope" value="Eukaryota"/>
</dbReference>
<proteinExistence type="predicted"/>
<dbReference type="GeneID" id="4838165"/>
<dbReference type="OMA" id="WNAKRSH"/>
<dbReference type="EC" id="3.1.26.5" evidence="6"/>
<evidence type="ECO:0000259" key="5">
    <source>
        <dbReference type="Pfam" id="PF08170"/>
    </source>
</evidence>
<dbReference type="RefSeq" id="XP_001383298.2">
    <property type="nucleotide sequence ID" value="XM_001383261.1"/>
</dbReference>
<dbReference type="InterPro" id="IPR009723">
    <property type="entry name" value="Pop1_N"/>
</dbReference>
<evidence type="ECO:0000259" key="4">
    <source>
        <dbReference type="Pfam" id="PF06978"/>
    </source>
</evidence>
<dbReference type="GO" id="GO:0005655">
    <property type="term" value="C:nucleolar ribonuclease P complex"/>
    <property type="evidence" value="ECO:0007669"/>
    <property type="project" value="InterPro"/>
</dbReference>
<feature type="domain" description="Pop1 N-terminal" evidence="4">
    <location>
        <begin position="40"/>
        <end position="262"/>
    </location>
</feature>
<keyword evidence="3" id="KW-0539">Nucleus</keyword>
<evidence type="ECO:0000256" key="3">
    <source>
        <dbReference type="ARBA" id="ARBA00023242"/>
    </source>
</evidence>
<dbReference type="EMBL" id="CP000497">
    <property type="protein sequence ID" value="ABN65269.2"/>
    <property type="molecule type" value="Genomic_DNA"/>
</dbReference>
<dbReference type="InterPro" id="IPR012590">
    <property type="entry name" value="POPLD_dom"/>
</dbReference>
<dbReference type="KEGG" id="pic:PICST_83026"/>
<keyword evidence="2" id="KW-0819">tRNA processing</keyword>
<dbReference type="PANTHER" id="PTHR22731:SF3">
    <property type="entry name" value="RIBONUCLEASES P_MRP PROTEIN SUBUNIT POP1"/>
    <property type="match status" value="1"/>
</dbReference>
<dbReference type="PANTHER" id="PTHR22731">
    <property type="entry name" value="RIBONUCLEASES P/MRP PROTEIN SUBUNIT POP1"/>
    <property type="match status" value="1"/>
</dbReference>
<reference evidence="6 7" key="1">
    <citation type="journal article" date="2007" name="Nat. Biotechnol.">
        <title>Genome sequence of the lignocellulose-bioconverting and xylose-fermenting yeast Pichia stipitis.</title>
        <authorList>
            <person name="Jeffries T.W."/>
            <person name="Grigoriev I.V."/>
            <person name="Grimwood J."/>
            <person name="Laplaza J.M."/>
            <person name="Aerts A."/>
            <person name="Salamov A."/>
            <person name="Schmutz J."/>
            <person name="Lindquist E."/>
            <person name="Dehal P."/>
            <person name="Shapiro H."/>
            <person name="Jin Y.S."/>
            <person name="Passoth V."/>
            <person name="Richardson P.M."/>
        </authorList>
    </citation>
    <scope>NUCLEOTIDE SEQUENCE [LARGE SCALE GENOMIC DNA]</scope>
    <source>
        <strain evidence="7">ATCC 58785 / CBS 6054 / NBRC 10063 / NRRL Y-11545</strain>
    </source>
</reference>
<dbReference type="Pfam" id="PF08170">
    <property type="entry name" value="POPLD"/>
    <property type="match status" value="1"/>
</dbReference>
<dbReference type="InterPro" id="IPR029043">
    <property type="entry name" value="GcvT/YgfZ_C"/>
</dbReference>
<accession>A3LQU2</accession>
<evidence type="ECO:0000256" key="1">
    <source>
        <dbReference type="ARBA" id="ARBA00004123"/>
    </source>
</evidence>
<dbReference type="GO" id="GO:0000172">
    <property type="term" value="C:ribonuclease MRP complex"/>
    <property type="evidence" value="ECO:0007669"/>
    <property type="project" value="InterPro"/>
</dbReference>
<evidence type="ECO:0000313" key="7">
    <source>
        <dbReference type="Proteomes" id="UP000002258"/>
    </source>
</evidence>
<dbReference type="HOGENOM" id="CLU_007205_0_1_1"/>
<dbReference type="Proteomes" id="UP000002258">
    <property type="component" value="Chromosome 3"/>
</dbReference>
<dbReference type="Pfam" id="PF06978">
    <property type="entry name" value="POP1_N"/>
    <property type="match status" value="1"/>
</dbReference>
<dbReference type="SUPFAM" id="SSF101790">
    <property type="entry name" value="Aminomethyltransferase beta-barrel domain"/>
    <property type="match status" value="1"/>
</dbReference>
<dbReference type="STRING" id="322104.A3LQU2"/>
<dbReference type="InterPro" id="IPR039182">
    <property type="entry name" value="Pop1"/>
</dbReference>
<gene>
    <name evidence="6" type="primary">POP1</name>
    <name evidence="6" type="ORF">PICST_83026</name>
</gene>
<protein>
    <submittedName>
        <fullName evidence="6">Nuclear RNase P and RNase MRP component</fullName>
        <ecNumber evidence="6">3.1.26.5</ecNumber>
    </submittedName>
</protein>
<dbReference type="OrthoDB" id="442863at2759"/>
<dbReference type="FunCoup" id="A3LQU2">
    <property type="interactions" value="126"/>
</dbReference>